<dbReference type="OMA" id="VWEVCLA"/>
<keyword evidence="6" id="KW-0325">Glycoprotein</keyword>
<evidence type="ECO:0000256" key="2">
    <source>
        <dbReference type="ARBA" id="ARBA00022448"/>
    </source>
</evidence>
<dbReference type="CDD" id="cd17502">
    <property type="entry name" value="MFS_Azr1_MDR_like"/>
    <property type="match status" value="1"/>
</dbReference>
<feature type="transmembrane region" description="Helical" evidence="8">
    <location>
        <begin position="189"/>
        <end position="208"/>
    </location>
</feature>
<dbReference type="PANTHER" id="PTHR23501:SF187">
    <property type="entry name" value="MAJOR FACILITATOR SUPERFAMILY (MFS) PROFILE DOMAIN-CONTAINING PROTEIN"/>
    <property type="match status" value="1"/>
</dbReference>
<reference evidence="11" key="1">
    <citation type="journal article" date="2013" name="Genome Announc.">
        <title>Draft genome sequence of the grapevine dieback fungus Eutypa lata UCR-EL1.</title>
        <authorList>
            <person name="Blanco-Ulate B."/>
            <person name="Rolshausen P.E."/>
            <person name="Cantu D."/>
        </authorList>
    </citation>
    <scope>NUCLEOTIDE SEQUENCE [LARGE SCALE GENOMIC DNA]</scope>
    <source>
        <strain evidence="11">UCR-EL1</strain>
    </source>
</reference>
<evidence type="ECO:0000256" key="4">
    <source>
        <dbReference type="ARBA" id="ARBA00022989"/>
    </source>
</evidence>
<evidence type="ECO:0000259" key="9">
    <source>
        <dbReference type="PROSITE" id="PS50850"/>
    </source>
</evidence>
<feature type="transmembrane region" description="Helical" evidence="8">
    <location>
        <begin position="535"/>
        <end position="553"/>
    </location>
</feature>
<comment type="subcellular location">
    <subcellularLocation>
        <location evidence="1">Membrane</location>
        <topology evidence="1">Multi-pass membrane protein</topology>
    </subcellularLocation>
</comment>
<dbReference type="HOGENOM" id="CLU_000960_22_0_1"/>
<feature type="compositionally biased region" description="Basic and acidic residues" evidence="7">
    <location>
        <begin position="15"/>
        <end position="27"/>
    </location>
</feature>
<evidence type="ECO:0000256" key="8">
    <source>
        <dbReference type="SAM" id="Phobius"/>
    </source>
</evidence>
<feature type="transmembrane region" description="Helical" evidence="8">
    <location>
        <begin position="328"/>
        <end position="353"/>
    </location>
</feature>
<gene>
    <name evidence="10" type="ORF">UCREL1_836</name>
</gene>
<organism evidence="10 11">
    <name type="scientific">Eutypa lata (strain UCR-EL1)</name>
    <name type="common">Grapevine dieback disease fungus</name>
    <name type="synonym">Eutypa armeniacae</name>
    <dbReference type="NCBI Taxonomy" id="1287681"/>
    <lineage>
        <taxon>Eukaryota</taxon>
        <taxon>Fungi</taxon>
        <taxon>Dikarya</taxon>
        <taxon>Ascomycota</taxon>
        <taxon>Pezizomycotina</taxon>
        <taxon>Sordariomycetes</taxon>
        <taxon>Xylariomycetidae</taxon>
        <taxon>Xylariales</taxon>
        <taxon>Diatrypaceae</taxon>
        <taxon>Eutypa</taxon>
    </lineage>
</organism>
<evidence type="ECO:0000256" key="7">
    <source>
        <dbReference type="SAM" id="MobiDB-lite"/>
    </source>
</evidence>
<dbReference type="AlphaFoldDB" id="M7TQF7"/>
<keyword evidence="4 8" id="KW-1133">Transmembrane helix</keyword>
<dbReference type="PROSITE" id="PS50850">
    <property type="entry name" value="MFS"/>
    <property type="match status" value="1"/>
</dbReference>
<dbReference type="Gene3D" id="1.20.1720.10">
    <property type="entry name" value="Multidrug resistance protein D"/>
    <property type="match status" value="1"/>
</dbReference>
<dbReference type="InterPro" id="IPR036259">
    <property type="entry name" value="MFS_trans_sf"/>
</dbReference>
<protein>
    <submittedName>
        <fullName evidence="10">Putative major facilitator superfamily protein</fullName>
    </submittedName>
</protein>
<dbReference type="OrthoDB" id="10021397at2759"/>
<feature type="transmembrane region" description="Helical" evidence="8">
    <location>
        <begin position="290"/>
        <end position="307"/>
    </location>
</feature>
<evidence type="ECO:0000313" key="10">
    <source>
        <dbReference type="EMBL" id="EMR72116.1"/>
    </source>
</evidence>
<dbReference type="Gene3D" id="1.20.1250.20">
    <property type="entry name" value="MFS general substrate transporter like domains"/>
    <property type="match status" value="1"/>
</dbReference>
<feature type="transmembrane region" description="Helical" evidence="8">
    <location>
        <begin position="257"/>
        <end position="278"/>
    </location>
</feature>
<keyword evidence="3 8" id="KW-0812">Transmembrane</keyword>
<keyword evidence="5 8" id="KW-0472">Membrane</keyword>
<evidence type="ECO:0000256" key="1">
    <source>
        <dbReference type="ARBA" id="ARBA00004141"/>
    </source>
</evidence>
<dbReference type="SUPFAM" id="SSF103473">
    <property type="entry name" value="MFS general substrate transporter"/>
    <property type="match status" value="1"/>
</dbReference>
<feature type="transmembrane region" description="Helical" evidence="8">
    <location>
        <begin position="220"/>
        <end position="245"/>
    </location>
</feature>
<feature type="compositionally biased region" description="Basic and acidic residues" evidence="7">
    <location>
        <begin position="570"/>
        <end position="583"/>
    </location>
</feature>
<dbReference type="GO" id="GO:0022857">
    <property type="term" value="F:transmembrane transporter activity"/>
    <property type="evidence" value="ECO:0007669"/>
    <property type="project" value="InterPro"/>
</dbReference>
<feature type="transmembrane region" description="Helical" evidence="8">
    <location>
        <begin position="423"/>
        <end position="441"/>
    </location>
</feature>
<feature type="region of interest" description="Disordered" evidence="7">
    <location>
        <begin position="1"/>
        <end position="54"/>
    </location>
</feature>
<dbReference type="EMBL" id="KB705518">
    <property type="protein sequence ID" value="EMR72116.1"/>
    <property type="molecule type" value="Genomic_DNA"/>
</dbReference>
<evidence type="ECO:0000256" key="6">
    <source>
        <dbReference type="ARBA" id="ARBA00023180"/>
    </source>
</evidence>
<feature type="compositionally biased region" description="Polar residues" evidence="7">
    <location>
        <begin position="585"/>
        <end position="594"/>
    </location>
</feature>
<proteinExistence type="predicted"/>
<dbReference type="InterPro" id="IPR020846">
    <property type="entry name" value="MFS_dom"/>
</dbReference>
<feature type="transmembrane region" description="Helical" evidence="8">
    <location>
        <begin position="156"/>
        <end position="177"/>
    </location>
</feature>
<feature type="region of interest" description="Disordered" evidence="7">
    <location>
        <begin position="570"/>
        <end position="594"/>
    </location>
</feature>
<evidence type="ECO:0000313" key="11">
    <source>
        <dbReference type="Proteomes" id="UP000012174"/>
    </source>
</evidence>
<feature type="transmembrane region" description="Helical" evidence="8">
    <location>
        <begin position="100"/>
        <end position="120"/>
    </location>
</feature>
<evidence type="ECO:0000256" key="3">
    <source>
        <dbReference type="ARBA" id="ARBA00022692"/>
    </source>
</evidence>
<feature type="transmembrane region" description="Helical" evidence="8">
    <location>
        <begin position="132"/>
        <end position="150"/>
    </location>
</feature>
<feature type="transmembrane region" description="Helical" evidence="8">
    <location>
        <begin position="394"/>
        <end position="411"/>
    </location>
</feature>
<name>M7TQF7_EUTLA</name>
<dbReference type="PANTHER" id="PTHR23501">
    <property type="entry name" value="MAJOR FACILITATOR SUPERFAMILY"/>
    <property type="match status" value="1"/>
</dbReference>
<dbReference type="KEGG" id="ela:UCREL1_836"/>
<dbReference type="Proteomes" id="UP000012174">
    <property type="component" value="Unassembled WGS sequence"/>
</dbReference>
<keyword evidence="11" id="KW-1185">Reference proteome</keyword>
<keyword evidence="2" id="KW-0813">Transport</keyword>
<accession>M7TQF7</accession>
<dbReference type="Pfam" id="PF07690">
    <property type="entry name" value="MFS_1"/>
    <property type="match status" value="1"/>
</dbReference>
<sequence>MSVSQERSNEISPIPKEEATSPEHHESTMNQETTVKDGLPENPTPPPDQTPQIAQPASRGWRFWAIFPPLAIASFLVGLDATIASSALPVITAELGIGDSYIWILNGYLLTSTAFLPLYGQIAQVLGRRWPTMVAVAIFLLGSGLCGGASSSGMLIAGRLIQGSGGAGITGMTQLIISDLVSVRERGTYIGIIYAAFGLGTAIGPAIGGAIAGEGGQWRWIYYLNLPIAGLTLVMQFFFLQIVFVRKVAVRQKLRQIDWVGNFLLIASVVAILIALSWANTRYPWSSFRIIVPLVLGLVGIAVFHLYEASKFGIQPTIPPSMFGNRTSAAGLALTFVQSMLLTWQIFFLPIYFQAVQLASPTRSGVLLLPFILIGVPTSIIAGGALVRTGRYKPIHIIGFTLSTLAAGLYIDLNASSSLAKIVLYQVVSGLGCGILLTTLLPGVQASQPEAAVGPATATWNFYRAFGNTWGASIPAAIFNNQFNARIGSITNSAVRDFLAGGNAYSHVSADYISAIEPPQLRSDVVDAYQSSLRVLWIVFLAFNAFGLLLVFVEREIPLRTTLNSEVKIKDAKTEEDNEKEAAGTESTNNHNRS</sequence>
<feature type="domain" description="Major facilitator superfamily (MFS) profile" evidence="9">
    <location>
        <begin position="66"/>
        <end position="559"/>
    </location>
</feature>
<dbReference type="InterPro" id="IPR011701">
    <property type="entry name" value="MFS"/>
</dbReference>
<dbReference type="PRINTS" id="PR01036">
    <property type="entry name" value="TCRTETB"/>
</dbReference>
<dbReference type="eggNOG" id="KOG0254">
    <property type="taxonomic scope" value="Eukaryota"/>
</dbReference>
<dbReference type="GO" id="GO:0005886">
    <property type="term" value="C:plasma membrane"/>
    <property type="evidence" value="ECO:0007669"/>
    <property type="project" value="TreeGrafter"/>
</dbReference>
<evidence type="ECO:0000256" key="5">
    <source>
        <dbReference type="ARBA" id="ARBA00023136"/>
    </source>
</evidence>
<feature type="transmembrane region" description="Helical" evidence="8">
    <location>
        <begin position="63"/>
        <end position="88"/>
    </location>
</feature>
<feature type="transmembrane region" description="Helical" evidence="8">
    <location>
        <begin position="365"/>
        <end position="387"/>
    </location>
</feature>